<evidence type="ECO:0000313" key="1">
    <source>
        <dbReference type="EMBL" id="BAY14939.1"/>
    </source>
</evidence>
<reference evidence="1 2" key="1">
    <citation type="submission" date="2017-06" db="EMBL/GenBank/DDBJ databases">
        <title>Genome sequencing of cyanobaciteial culture collection at National Institute for Environmental Studies (NIES).</title>
        <authorList>
            <person name="Hirose Y."/>
            <person name="Shimura Y."/>
            <person name="Fujisawa T."/>
            <person name="Nakamura Y."/>
            <person name="Kawachi M."/>
        </authorList>
    </citation>
    <scope>NUCLEOTIDE SEQUENCE [LARGE SCALE GENOMIC DNA]</scope>
    <source>
        <strain evidence="1 2">NIES-21</strain>
    </source>
</reference>
<gene>
    <name evidence="1" type="ORF">NIES21_07250</name>
</gene>
<proteinExistence type="predicted"/>
<name>A0A1Z4GBT4_9CYAN</name>
<dbReference type="EMBL" id="AP018174">
    <property type="protein sequence ID" value="BAY14939.1"/>
    <property type="molecule type" value="Genomic_DNA"/>
</dbReference>
<dbReference type="Proteomes" id="UP000218287">
    <property type="component" value="Chromosome"/>
</dbReference>
<keyword evidence="2" id="KW-1185">Reference proteome</keyword>
<organism evidence="1 2">
    <name type="scientific">Anabaenopsis circularis NIES-21</name>
    <dbReference type="NCBI Taxonomy" id="1085406"/>
    <lineage>
        <taxon>Bacteria</taxon>
        <taxon>Bacillati</taxon>
        <taxon>Cyanobacteriota</taxon>
        <taxon>Cyanophyceae</taxon>
        <taxon>Nostocales</taxon>
        <taxon>Nodulariaceae</taxon>
        <taxon>Anabaenopsis</taxon>
    </lineage>
</organism>
<protein>
    <submittedName>
        <fullName evidence="1">Uncharacterized protein</fullName>
    </submittedName>
</protein>
<dbReference type="AlphaFoldDB" id="A0A1Z4GBT4"/>
<accession>A0A1Z4GBT4</accession>
<sequence length="119" mass="14045">MITEEDLAQQFATIVEHTHPSAWEVIRHCYVKVINPQFTYLHPTYFHKRYVSIYCPEKLMAAVLTQKNLLREVAQYLGLIEVVCLNATNLVRDPMSQLKRTHPQLWLDLLWILSTKHEN</sequence>
<dbReference type="OrthoDB" id="513533at2"/>
<evidence type="ECO:0000313" key="2">
    <source>
        <dbReference type="Proteomes" id="UP000218287"/>
    </source>
</evidence>